<keyword evidence="2" id="KW-1185">Reference proteome</keyword>
<comment type="caution">
    <text evidence="1">The sequence shown here is derived from an EMBL/GenBank/DDBJ whole genome shotgun (WGS) entry which is preliminary data.</text>
</comment>
<reference evidence="1 2" key="1">
    <citation type="submission" date="2023-07" db="EMBL/GenBank/DDBJ databases">
        <title>Genomic Encyclopedia of Type Strains, Phase IV (KMG-IV): sequencing the most valuable type-strain genomes for metagenomic binning, comparative biology and taxonomic classification.</title>
        <authorList>
            <person name="Goeker M."/>
        </authorList>
    </citation>
    <scope>NUCLEOTIDE SEQUENCE [LARGE SCALE GENOMIC DNA]</scope>
    <source>
        <strain evidence="1 2">B1-1</strain>
    </source>
</reference>
<dbReference type="Proteomes" id="UP001223743">
    <property type="component" value="Unassembled WGS sequence"/>
</dbReference>
<proteinExistence type="predicted"/>
<evidence type="ECO:0000313" key="2">
    <source>
        <dbReference type="Proteomes" id="UP001223743"/>
    </source>
</evidence>
<evidence type="ECO:0000313" key="1">
    <source>
        <dbReference type="EMBL" id="MDQ0517006.1"/>
    </source>
</evidence>
<gene>
    <name evidence="1" type="ORF">QO015_002619</name>
</gene>
<organism evidence="1 2">
    <name type="scientific">Kaistia geumhonensis</name>
    <dbReference type="NCBI Taxonomy" id="410839"/>
    <lineage>
        <taxon>Bacteria</taxon>
        <taxon>Pseudomonadati</taxon>
        <taxon>Pseudomonadota</taxon>
        <taxon>Alphaproteobacteria</taxon>
        <taxon>Hyphomicrobiales</taxon>
        <taxon>Kaistiaceae</taxon>
        <taxon>Kaistia</taxon>
    </lineage>
</organism>
<protein>
    <recommendedName>
        <fullName evidence="3">SinR family protein</fullName>
    </recommendedName>
</protein>
<evidence type="ECO:0008006" key="3">
    <source>
        <dbReference type="Google" id="ProtNLM"/>
    </source>
</evidence>
<sequence length="95" mass="10514">MMTSYLITYDLLKPTKDYSRLYSGIRAIDAGAWHGLESVWIVQSQLSAAAIRDYLAGCIDANDRVLVTAVAKEWAGLRLPDTANLARITETLLRA</sequence>
<dbReference type="EMBL" id="JAUSWJ010000001">
    <property type="protein sequence ID" value="MDQ0517006.1"/>
    <property type="molecule type" value="Genomic_DNA"/>
</dbReference>
<dbReference type="RefSeq" id="WP_266278872.1">
    <property type="nucleotide sequence ID" value="NZ_JAPKNF010000001.1"/>
</dbReference>
<accession>A0ABU0M7U0</accession>
<name>A0ABU0M7U0_9HYPH</name>